<dbReference type="InterPro" id="IPR051393">
    <property type="entry name" value="ABC_transporter_permease"/>
</dbReference>
<evidence type="ECO:0000256" key="2">
    <source>
        <dbReference type="ARBA" id="ARBA00022448"/>
    </source>
</evidence>
<feature type="transmembrane region" description="Helical" evidence="7">
    <location>
        <begin position="87"/>
        <end position="108"/>
    </location>
</feature>
<dbReference type="STRING" id="869209.Tresu_0620"/>
<dbReference type="RefSeq" id="WP_013700868.1">
    <property type="nucleotide sequence ID" value="NC_015385.1"/>
</dbReference>
<keyword evidence="10" id="KW-1185">Reference proteome</keyword>
<evidence type="ECO:0000256" key="3">
    <source>
        <dbReference type="ARBA" id="ARBA00022475"/>
    </source>
</evidence>
<keyword evidence="4 7" id="KW-0812">Transmembrane</keyword>
<comment type="subcellular location">
    <subcellularLocation>
        <location evidence="1 7">Cell membrane</location>
        <topology evidence="1 7">Multi-pass membrane protein</topology>
    </subcellularLocation>
</comment>
<evidence type="ECO:0000259" key="8">
    <source>
        <dbReference type="PROSITE" id="PS50928"/>
    </source>
</evidence>
<keyword evidence="5 7" id="KW-1133">Transmembrane helix</keyword>
<protein>
    <submittedName>
        <fullName evidence="9">ABC-type transporter, integral membrane subunit</fullName>
    </submittedName>
</protein>
<feature type="transmembrane region" description="Helical" evidence="7">
    <location>
        <begin position="120"/>
        <end position="144"/>
    </location>
</feature>
<dbReference type="PANTHER" id="PTHR30193:SF37">
    <property type="entry name" value="INNER MEMBRANE ABC TRANSPORTER PERMEASE PROTEIN YCJO"/>
    <property type="match status" value="1"/>
</dbReference>
<comment type="similarity">
    <text evidence="7">Belongs to the binding-protein-dependent transport system permease family.</text>
</comment>
<keyword evidence="3" id="KW-1003">Cell membrane</keyword>
<dbReference type="Pfam" id="PF00528">
    <property type="entry name" value="BPD_transp_1"/>
    <property type="match status" value="1"/>
</dbReference>
<dbReference type="KEGG" id="tsu:Tresu_0620"/>
<dbReference type="GeneID" id="302997821"/>
<dbReference type="GO" id="GO:0055085">
    <property type="term" value="P:transmembrane transport"/>
    <property type="evidence" value="ECO:0007669"/>
    <property type="project" value="InterPro"/>
</dbReference>
<evidence type="ECO:0000256" key="4">
    <source>
        <dbReference type="ARBA" id="ARBA00022692"/>
    </source>
</evidence>
<proteinExistence type="inferred from homology"/>
<dbReference type="InterPro" id="IPR000515">
    <property type="entry name" value="MetI-like"/>
</dbReference>
<reference evidence="9 10" key="1">
    <citation type="journal article" date="2011" name="Stand. Genomic Sci.">
        <title>Complete genome sequence of Treponema succinifaciens type strain (6091).</title>
        <authorList>
            <person name="Han C."/>
            <person name="Gronow S."/>
            <person name="Teshima H."/>
            <person name="Lapidus A."/>
            <person name="Nolan M."/>
            <person name="Lucas S."/>
            <person name="Hammon N."/>
            <person name="Deshpande S."/>
            <person name="Cheng J.F."/>
            <person name="Zeytun A."/>
            <person name="Tapia R."/>
            <person name="Goodwin L."/>
            <person name="Pitluck S."/>
            <person name="Liolios K."/>
            <person name="Pagani I."/>
            <person name="Ivanova N."/>
            <person name="Mavromatis K."/>
            <person name="Mikhailova N."/>
            <person name="Huntemann M."/>
            <person name="Pati A."/>
            <person name="Chen A."/>
            <person name="Palaniappan K."/>
            <person name="Land M."/>
            <person name="Hauser L."/>
            <person name="Brambilla E.M."/>
            <person name="Rohde M."/>
            <person name="Goker M."/>
            <person name="Woyke T."/>
            <person name="Bristow J."/>
            <person name="Eisen J.A."/>
            <person name="Markowitz V."/>
            <person name="Hugenholtz P."/>
            <person name="Kyrpides N.C."/>
            <person name="Klenk H.P."/>
            <person name="Detter J.C."/>
        </authorList>
    </citation>
    <scope>NUCLEOTIDE SEQUENCE [LARGE SCALE GENOMIC DNA]</scope>
    <source>
        <strain evidence="10">ATCC 33096 / DSM 2489 / 6091</strain>
    </source>
</reference>
<dbReference type="Gene3D" id="1.10.3720.10">
    <property type="entry name" value="MetI-like"/>
    <property type="match status" value="1"/>
</dbReference>
<organism evidence="9 10">
    <name type="scientific">Treponema succinifaciens (strain ATCC 33096 / DSM 2489 / 6091)</name>
    <dbReference type="NCBI Taxonomy" id="869209"/>
    <lineage>
        <taxon>Bacteria</taxon>
        <taxon>Pseudomonadati</taxon>
        <taxon>Spirochaetota</taxon>
        <taxon>Spirochaetia</taxon>
        <taxon>Spirochaetales</taxon>
        <taxon>Treponemataceae</taxon>
        <taxon>Treponema</taxon>
    </lineage>
</organism>
<name>F2NUJ8_TRES6</name>
<dbReference type="AlphaFoldDB" id="F2NUJ8"/>
<dbReference type="EMBL" id="CP002631">
    <property type="protein sequence ID" value="AEB13561.1"/>
    <property type="molecule type" value="Genomic_DNA"/>
</dbReference>
<feature type="transmembrane region" description="Helical" evidence="7">
    <location>
        <begin position="239"/>
        <end position="259"/>
    </location>
</feature>
<dbReference type="SUPFAM" id="SSF161098">
    <property type="entry name" value="MetI-like"/>
    <property type="match status" value="1"/>
</dbReference>
<dbReference type="GO" id="GO:0005886">
    <property type="term" value="C:plasma membrane"/>
    <property type="evidence" value="ECO:0007669"/>
    <property type="project" value="UniProtKB-SubCell"/>
</dbReference>
<gene>
    <name evidence="9" type="ordered locus">Tresu_0620</name>
</gene>
<evidence type="ECO:0000256" key="1">
    <source>
        <dbReference type="ARBA" id="ARBA00004651"/>
    </source>
</evidence>
<dbReference type="HOGENOM" id="CLU_016047_0_2_12"/>
<feature type="transmembrane region" description="Helical" evidence="7">
    <location>
        <begin position="21"/>
        <end position="49"/>
    </location>
</feature>
<feature type="transmembrane region" description="Helical" evidence="7">
    <location>
        <begin position="292"/>
        <end position="314"/>
    </location>
</feature>
<evidence type="ECO:0000313" key="10">
    <source>
        <dbReference type="Proteomes" id="UP000006852"/>
    </source>
</evidence>
<dbReference type="eggNOG" id="COG1175">
    <property type="taxonomic scope" value="Bacteria"/>
</dbReference>
<accession>F2NUJ8</accession>
<feature type="domain" description="ABC transmembrane type-1" evidence="8">
    <location>
        <begin position="83"/>
        <end position="313"/>
    </location>
</feature>
<feature type="transmembrane region" description="Helical" evidence="7">
    <location>
        <begin position="196"/>
        <end position="218"/>
    </location>
</feature>
<keyword evidence="2 7" id="KW-0813">Transport</keyword>
<evidence type="ECO:0000313" key="9">
    <source>
        <dbReference type="EMBL" id="AEB13561.1"/>
    </source>
</evidence>
<evidence type="ECO:0000256" key="5">
    <source>
        <dbReference type="ARBA" id="ARBA00022989"/>
    </source>
</evidence>
<sequence>MKNDVKKSANRKHTIQYDNWGYVFIAPFFVIYIIFSLIPLLTTFIFSLFEYYRVGLLTVGPTFIGLENFKAIFTAGDSLGKYFLNTLIMWVMGFVPQIIISLLLAVWFTNTELNLKGQGFFKTVIYMPNLIMAATFAMLFFTLFSPNGPVNGMIRSIVDKTNETALGLGAAEPMKPIYFFTSTAWTRTLVATMNFLMWYGNTTILLMAGVMGIDNSLFEAARIDGASPSQVFFKVTMPLLLPIFVYVFITSLIGGIQMFDVPQILTNSAGTPDRTTMTIIMKLNNHLQSKNYGPAGAISVLLFAVTGVLSGLVYKITMSKYQNKR</sequence>
<dbReference type="OrthoDB" id="9787541at2"/>
<dbReference type="PANTHER" id="PTHR30193">
    <property type="entry name" value="ABC TRANSPORTER PERMEASE PROTEIN"/>
    <property type="match status" value="1"/>
</dbReference>
<dbReference type="InterPro" id="IPR035906">
    <property type="entry name" value="MetI-like_sf"/>
</dbReference>
<keyword evidence="6 7" id="KW-0472">Membrane</keyword>
<reference evidence="10" key="2">
    <citation type="submission" date="2011-04" db="EMBL/GenBank/DDBJ databases">
        <title>The complete genome of chromosome of Treponema succinifaciens DSM 2489.</title>
        <authorList>
            <person name="Lucas S."/>
            <person name="Copeland A."/>
            <person name="Lapidus A."/>
            <person name="Bruce D."/>
            <person name="Goodwin L."/>
            <person name="Pitluck S."/>
            <person name="Peters L."/>
            <person name="Kyrpides N."/>
            <person name="Mavromatis K."/>
            <person name="Ivanova N."/>
            <person name="Ovchinnikova G."/>
            <person name="Teshima H."/>
            <person name="Detter J.C."/>
            <person name="Tapia R."/>
            <person name="Han C."/>
            <person name="Land M."/>
            <person name="Hauser L."/>
            <person name="Markowitz V."/>
            <person name="Cheng J.-F."/>
            <person name="Hugenholtz P."/>
            <person name="Woyke T."/>
            <person name="Wu D."/>
            <person name="Gronow S."/>
            <person name="Wellnitz S."/>
            <person name="Brambilla E."/>
            <person name="Klenk H.-P."/>
            <person name="Eisen J.A."/>
        </authorList>
    </citation>
    <scope>NUCLEOTIDE SEQUENCE [LARGE SCALE GENOMIC DNA]</scope>
    <source>
        <strain evidence="10">ATCC 33096 / DSM 2489 / 6091</strain>
    </source>
</reference>
<dbReference type="Proteomes" id="UP000006852">
    <property type="component" value="Chromosome"/>
</dbReference>
<evidence type="ECO:0000256" key="6">
    <source>
        <dbReference type="ARBA" id="ARBA00023136"/>
    </source>
</evidence>
<dbReference type="CDD" id="cd06261">
    <property type="entry name" value="TM_PBP2"/>
    <property type="match status" value="1"/>
</dbReference>
<evidence type="ECO:0000256" key="7">
    <source>
        <dbReference type="RuleBase" id="RU363032"/>
    </source>
</evidence>
<dbReference type="PROSITE" id="PS50928">
    <property type="entry name" value="ABC_TM1"/>
    <property type="match status" value="1"/>
</dbReference>